<dbReference type="EMBL" id="CAMPGE010020236">
    <property type="protein sequence ID" value="CAI2378504.1"/>
    <property type="molecule type" value="Genomic_DNA"/>
</dbReference>
<comment type="caution">
    <text evidence="2">The sequence shown here is derived from an EMBL/GenBank/DDBJ whole genome shotgun (WGS) entry which is preliminary data.</text>
</comment>
<reference evidence="2" key="1">
    <citation type="submission" date="2023-07" db="EMBL/GenBank/DDBJ databases">
        <authorList>
            <consortium name="AG Swart"/>
            <person name="Singh M."/>
            <person name="Singh A."/>
            <person name="Seah K."/>
            <person name="Emmerich C."/>
        </authorList>
    </citation>
    <scope>NUCLEOTIDE SEQUENCE</scope>
    <source>
        <strain evidence="2">DP1</strain>
    </source>
</reference>
<protein>
    <submittedName>
        <fullName evidence="2">Uncharacterized protein</fullName>
    </submittedName>
</protein>
<proteinExistence type="predicted"/>
<dbReference type="AlphaFoldDB" id="A0AAD1XTB7"/>
<name>A0AAD1XTB7_EUPCR</name>
<evidence type="ECO:0000313" key="2">
    <source>
        <dbReference type="EMBL" id="CAI2378504.1"/>
    </source>
</evidence>
<sequence length="156" mass="17948">MGNQFTKCVDALETKEIEYDFAKNQIDNSGIAHIVDIDNIHTIKDNSLEEEYKREKMRLRNTKFSERKSTRGTKTLCKLPRNPSIPIPCDQNMDSNEFSENDSLIAPSLFELAAQKYAHSQKTPEEDKTRLTLFSFGKRPSVIEGSQRSSIFIRED</sequence>
<feature type="region of interest" description="Disordered" evidence="1">
    <location>
        <begin position="64"/>
        <end position="88"/>
    </location>
</feature>
<evidence type="ECO:0000256" key="1">
    <source>
        <dbReference type="SAM" id="MobiDB-lite"/>
    </source>
</evidence>
<organism evidence="2 3">
    <name type="scientific">Euplotes crassus</name>
    <dbReference type="NCBI Taxonomy" id="5936"/>
    <lineage>
        <taxon>Eukaryota</taxon>
        <taxon>Sar</taxon>
        <taxon>Alveolata</taxon>
        <taxon>Ciliophora</taxon>
        <taxon>Intramacronucleata</taxon>
        <taxon>Spirotrichea</taxon>
        <taxon>Hypotrichia</taxon>
        <taxon>Euplotida</taxon>
        <taxon>Euplotidae</taxon>
        <taxon>Moneuplotes</taxon>
    </lineage>
</organism>
<gene>
    <name evidence="2" type="ORF">ECRASSUSDP1_LOCUS19901</name>
</gene>
<evidence type="ECO:0000313" key="3">
    <source>
        <dbReference type="Proteomes" id="UP001295684"/>
    </source>
</evidence>
<keyword evidence="3" id="KW-1185">Reference proteome</keyword>
<accession>A0AAD1XTB7</accession>
<dbReference type="Proteomes" id="UP001295684">
    <property type="component" value="Unassembled WGS sequence"/>
</dbReference>